<proteinExistence type="predicted"/>
<reference evidence="1" key="1">
    <citation type="submission" date="2024-03" db="EMBL/GenBank/DDBJ databases">
        <title>Novel Streptomyces species of biotechnological and ecological value are a feature of Machair soil.</title>
        <authorList>
            <person name="Prole J.R."/>
            <person name="Goodfellow M."/>
            <person name="Allenby N."/>
            <person name="Ward A.C."/>
        </authorList>
    </citation>
    <scope>NUCLEOTIDE SEQUENCE</scope>
    <source>
        <strain evidence="1">MS2.AVA.5</strain>
    </source>
</reference>
<protein>
    <submittedName>
        <fullName evidence="1">Helix-turn-helix domain-containing protein</fullName>
    </submittedName>
</protein>
<dbReference type="EMBL" id="JBBKAJ010000022">
    <property type="protein sequence ID" value="MEJ8635546.1"/>
    <property type="molecule type" value="Genomic_DNA"/>
</dbReference>
<evidence type="ECO:0000313" key="2">
    <source>
        <dbReference type="Proteomes" id="UP001377168"/>
    </source>
</evidence>
<organism evidence="1 2">
    <name type="scientific">Streptomyces achmelvichensis</name>
    <dbReference type="NCBI Taxonomy" id="3134111"/>
    <lineage>
        <taxon>Bacteria</taxon>
        <taxon>Bacillati</taxon>
        <taxon>Actinomycetota</taxon>
        <taxon>Actinomycetes</taxon>
        <taxon>Kitasatosporales</taxon>
        <taxon>Streptomycetaceae</taxon>
        <taxon>Streptomyces</taxon>
    </lineage>
</organism>
<sequence>MDTQQPSVPSHAPPGVADAPPGVVRTRARSKPRERQPYGVTHANTRHTSRFTVIGNHLAQHSQLSLLAIGLSVHIQSLPTGARVDIKTLAARFPEGADRISGALRELEAHGYLRRERERVPGGRIVTRTVSCNQPGAERNRRPGRAADRCVPERSVPDRTCPPPARPTAPVASGPRQASRRAPAAPPVPQPAFPAETLLRAATDLLAGLHHQDPRLLLSARDAETLAPGVAAWLERDVGPVAVRHALTSGLPPGGVRRPVGFLAHRLTAQLPPPPPFRSSVSRTPLPLPFQNCDSCDRAFRAAEPGDCRACHTAKPRAGGANPP</sequence>
<gene>
    <name evidence="1" type="ORF">WKI67_19395</name>
</gene>
<accession>A0ACC6PW10</accession>
<name>A0ACC6PW10_9ACTN</name>
<keyword evidence="2" id="KW-1185">Reference proteome</keyword>
<comment type="caution">
    <text evidence="1">The sequence shown here is derived from an EMBL/GenBank/DDBJ whole genome shotgun (WGS) entry which is preliminary data.</text>
</comment>
<evidence type="ECO:0000313" key="1">
    <source>
        <dbReference type="EMBL" id="MEJ8635546.1"/>
    </source>
</evidence>
<dbReference type="Proteomes" id="UP001377168">
    <property type="component" value="Unassembled WGS sequence"/>
</dbReference>